<dbReference type="GO" id="GO:0006168">
    <property type="term" value="P:adenine salvage"/>
    <property type="evidence" value="ECO:0007669"/>
    <property type="project" value="InterPro"/>
</dbReference>
<dbReference type="InterPro" id="IPR029057">
    <property type="entry name" value="PRTase-like"/>
</dbReference>
<dbReference type="InterPro" id="IPR000836">
    <property type="entry name" value="PRTase_dom"/>
</dbReference>
<proteinExistence type="inferred from homology"/>
<dbReference type="NCBIfam" id="TIGR01090">
    <property type="entry name" value="apt"/>
    <property type="match status" value="1"/>
</dbReference>
<dbReference type="AlphaFoldDB" id="D7CLU3"/>
<evidence type="ECO:0000256" key="3">
    <source>
        <dbReference type="ARBA" id="ARBA00004496"/>
    </source>
</evidence>
<dbReference type="GO" id="GO:0044209">
    <property type="term" value="P:AMP salvage"/>
    <property type="evidence" value="ECO:0007669"/>
    <property type="project" value="UniProtKB-UniRule"/>
</dbReference>
<evidence type="ECO:0000256" key="5">
    <source>
        <dbReference type="ARBA" id="ARBA00008391"/>
    </source>
</evidence>
<sequence length="172" mass="18891">MFDHLREKIRDVPDFPTPGVIFKDITTLLKDGPAFKEVIDTLVERYRQRGIDAVVAIESRGYIFGAPLAAALGVGLIPVRKMGKLPAETISATYELEYGKETVEMHRDAILPGQKVLIVDDLLATGGTANAAKSLVEQLGGKVEGFAFLIELTFLKGRDKLTGYDVFTMITY</sequence>
<evidence type="ECO:0000256" key="9">
    <source>
        <dbReference type="ARBA" id="ARBA00022676"/>
    </source>
</evidence>
<dbReference type="PANTHER" id="PTHR32315">
    <property type="entry name" value="ADENINE PHOSPHORIBOSYLTRANSFERASE"/>
    <property type="match status" value="1"/>
</dbReference>
<dbReference type="UniPathway" id="UPA00588">
    <property type="reaction ID" value="UER00646"/>
</dbReference>
<dbReference type="EMBL" id="CP002048">
    <property type="protein sequence ID" value="ADI01678.1"/>
    <property type="molecule type" value="Genomic_DNA"/>
</dbReference>
<dbReference type="Pfam" id="PF00156">
    <property type="entry name" value="Pribosyltran"/>
    <property type="match status" value="1"/>
</dbReference>
<dbReference type="SUPFAM" id="SSF53271">
    <property type="entry name" value="PRTase-like"/>
    <property type="match status" value="1"/>
</dbReference>
<comment type="subcellular location">
    <subcellularLocation>
        <location evidence="3 12">Cytoplasm</location>
    </subcellularLocation>
</comment>
<evidence type="ECO:0000256" key="8">
    <source>
        <dbReference type="ARBA" id="ARBA00022490"/>
    </source>
</evidence>
<comment type="similarity">
    <text evidence="5 12">Belongs to the purine/pyrimidine phosphoribosyltransferase family.</text>
</comment>
<dbReference type="Proteomes" id="UP000000378">
    <property type="component" value="Chromosome"/>
</dbReference>
<evidence type="ECO:0000256" key="10">
    <source>
        <dbReference type="ARBA" id="ARBA00022679"/>
    </source>
</evidence>
<feature type="domain" description="Phosphoribosyltransferase" evidence="13">
    <location>
        <begin position="29"/>
        <end position="150"/>
    </location>
</feature>
<dbReference type="NCBIfam" id="NF002634">
    <property type="entry name" value="PRK02304.1-3"/>
    <property type="match status" value="1"/>
</dbReference>
<evidence type="ECO:0000256" key="7">
    <source>
        <dbReference type="ARBA" id="ARBA00011893"/>
    </source>
</evidence>
<dbReference type="GO" id="GO:0016208">
    <property type="term" value="F:AMP binding"/>
    <property type="evidence" value="ECO:0007669"/>
    <property type="project" value="TreeGrafter"/>
</dbReference>
<evidence type="ECO:0000256" key="6">
    <source>
        <dbReference type="ARBA" id="ARBA00011738"/>
    </source>
</evidence>
<dbReference type="OrthoDB" id="9803963at2"/>
<reference evidence="15" key="1">
    <citation type="journal article" date="2010" name="Stand. Genomic Sci.">
        <title>Complete genome sequence of Syntrophothermus lipocalidus type strain (TGB-C1T).</title>
        <authorList>
            <consortium name="US DOE Joint Genome Institute (JGI-PGF)"/>
            <person name="Djao O."/>
            <person name="Zhang X."/>
            <person name="Lucas S."/>
            <person name="Lapidus A."/>
            <person name="Glavina Del Rio T."/>
            <person name="Nolan M."/>
            <person name="Tice H."/>
            <person name="Cheng J."/>
            <person name="Han C."/>
            <person name="Tapia R."/>
            <person name="Goodwin L."/>
            <person name="Pitluck S."/>
            <person name="Liolios K."/>
            <person name="Ivanova N."/>
            <person name="Mavromatis K."/>
            <person name="Mikhailova N."/>
            <person name="Ovchinnikova G."/>
            <person name="Pati A."/>
            <person name="Brambilla E."/>
            <person name="Chen A."/>
            <person name="Palaniappan K."/>
            <person name="Land M."/>
            <person name="Hauser L."/>
            <person name="Chang Y."/>
            <person name="Jeffries C."/>
            <person name="Rohde M."/>
            <person name="Sikorski J."/>
            <person name="Spring S."/>
            <person name="Goker M."/>
            <person name="Detter J."/>
            <person name="Woyke T."/>
            <person name="Bristow J."/>
            <person name="Eisen J."/>
            <person name="Markowitz V."/>
            <person name="Hugenholtz P."/>
            <person name="Kyrpides N."/>
            <person name="Klenk H."/>
        </authorList>
    </citation>
    <scope>NUCLEOTIDE SEQUENCE [LARGE SCALE GENOMIC DNA]</scope>
    <source>
        <strain evidence="15">DSM 12680 / TGB-C1</strain>
    </source>
</reference>
<dbReference type="GO" id="GO:0002055">
    <property type="term" value="F:adenine binding"/>
    <property type="evidence" value="ECO:0007669"/>
    <property type="project" value="TreeGrafter"/>
</dbReference>
<dbReference type="EC" id="2.4.2.7" evidence="7 12"/>
<gene>
    <name evidence="12" type="primary">apt</name>
    <name evidence="14" type="ordered locus">Slip_0898</name>
</gene>
<comment type="subunit">
    <text evidence="6 12">Homodimer.</text>
</comment>
<keyword evidence="15" id="KW-1185">Reference proteome</keyword>
<evidence type="ECO:0000313" key="14">
    <source>
        <dbReference type="EMBL" id="ADI01678.1"/>
    </source>
</evidence>
<evidence type="ECO:0000256" key="1">
    <source>
        <dbReference type="ARBA" id="ARBA00000868"/>
    </source>
</evidence>
<dbReference type="InterPro" id="IPR050054">
    <property type="entry name" value="UPRTase/APRTase"/>
</dbReference>
<keyword evidence="11 12" id="KW-0660">Purine salvage</keyword>
<dbReference type="HAMAP" id="MF_00004">
    <property type="entry name" value="Aden_phosphoribosyltr"/>
    <property type="match status" value="1"/>
</dbReference>
<dbReference type="GO" id="GO:0005737">
    <property type="term" value="C:cytoplasm"/>
    <property type="evidence" value="ECO:0007669"/>
    <property type="project" value="UniProtKB-SubCell"/>
</dbReference>
<evidence type="ECO:0000256" key="2">
    <source>
        <dbReference type="ARBA" id="ARBA00003968"/>
    </source>
</evidence>
<comment type="pathway">
    <text evidence="4 12">Purine metabolism; AMP biosynthesis via salvage pathway; AMP from adenine: step 1/1.</text>
</comment>
<dbReference type="PANTHER" id="PTHR32315:SF3">
    <property type="entry name" value="ADENINE PHOSPHORIBOSYLTRANSFERASE"/>
    <property type="match status" value="1"/>
</dbReference>
<organism evidence="14 15">
    <name type="scientific">Syntrophothermus lipocalidus (strain DSM 12680 / TGB-C1)</name>
    <dbReference type="NCBI Taxonomy" id="643648"/>
    <lineage>
        <taxon>Bacteria</taxon>
        <taxon>Bacillati</taxon>
        <taxon>Bacillota</taxon>
        <taxon>Clostridia</taxon>
        <taxon>Eubacteriales</taxon>
        <taxon>Syntrophomonadaceae</taxon>
        <taxon>Syntrophothermus</taxon>
    </lineage>
</organism>
<evidence type="ECO:0000313" key="15">
    <source>
        <dbReference type="Proteomes" id="UP000000378"/>
    </source>
</evidence>
<dbReference type="RefSeq" id="WP_013175080.1">
    <property type="nucleotide sequence ID" value="NC_014220.1"/>
</dbReference>
<keyword evidence="9 12" id="KW-0328">Glycosyltransferase</keyword>
<dbReference type="STRING" id="643648.Slip_0898"/>
<dbReference type="CDD" id="cd06223">
    <property type="entry name" value="PRTases_typeI"/>
    <property type="match status" value="1"/>
</dbReference>
<comment type="function">
    <text evidence="2 12">Catalyzes a salvage reaction resulting in the formation of AMP, that is energically less costly than de novo synthesis.</text>
</comment>
<comment type="catalytic activity">
    <reaction evidence="1 12">
        <text>AMP + diphosphate = 5-phospho-alpha-D-ribose 1-diphosphate + adenine</text>
        <dbReference type="Rhea" id="RHEA:16609"/>
        <dbReference type="ChEBI" id="CHEBI:16708"/>
        <dbReference type="ChEBI" id="CHEBI:33019"/>
        <dbReference type="ChEBI" id="CHEBI:58017"/>
        <dbReference type="ChEBI" id="CHEBI:456215"/>
        <dbReference type="EC" id="2.4.2.7"/>
    </reaction>
</comment>
<evidence type="ECO:0000256" key="12">
    <source>
        <dbReference type="HAMAP-Rule" id="MF_00004"/>
    </source>
</evidence>
<dbReference type="Gene3D" id="3.40.50.2020">
    <property type="match status" value="1"/>
</dbReference>
<dbReference type="GO" id="GO:0003999">
    <property type="term" value="F:adenine phosphoribosyltransferase activity"/>
    <property type="evidence" value="ECO:0007669"/>
    <property type="project" value="UniProtKB-UniRule"/>
</dbReference>
<dbReference type="KEGG" id="slp:Slip_0898"/>
<dbReference type="GO" id="GO:0006166">
    <property type="term" value="P:purine ribonucleoside salvage"/>
    <property type="evidence" value="ECO:0007669"/>
    <property type="project" value="UniProtKB-UniRule"/>
</dbReference>
<evidence type="ECO:0000256" key="4">
    <source>
        <dbReference type="ARBA" id="ARBA00004659"/>
    </source>
</evidence>
<dbReference type="NCBIfam" id="NF002633">
    <property type="entry name" value="PRK02304.1-2"/>
    <property type="match status" value="1"/>
</dbReference>
<accession>D7CLU3</accession>
<name>D7CLU3_SYNLT</name>
<dbReference type="FunFam" id="3.40.50.2020:FF:000004">
    <property type="entry name" value="Adenine phosphoribosyltransferase"/>
    <property type="match status" value="1"/>
</dbReference>
<dbReference type="InterPro" id="IPR005764">
    <property type="entry name" value="Ade_phspho_trans"/>
</dbReference>
<keyword evidence="8 12" id="KW-0963">Cytoplasm</keyword>
<dbReference type="NCBIfam" id="NF002636">
    <property type="entry name" value="PRK02304.1-5"/>
    <property type="match status" value="1"/>
</dbReference>
<evidence type="ECO:0000259" key="13">
    <source>
        <dbReference type="Pfam" id="PF00156"/>
    </source>
</evidence>
<evidence type="ECO:0000256" key="11">
    <source>
        <dbReference type="ARBA" id="ARBA00022726"/>
    </source>
</evidence>
<protein>
    <recommendedName>
        <fullName evidence="7 12">Adenine phosphoribosyltransferase</fullName>
        <shortName evidence="12">APRT</shortName>
        <ecNumber evidence="7 12">2.4.2.7</ecNumber>
    </recommendedName>
</protein>
<keyword evidence="10 12" id="KW-0808">Transferase</keyword>
<dbReference type="eggNOG" id="COG0503">
    <property type="taxonomic scope" value="Bacteria"/>
</dbReference>
<dbReference type="HOGENOM" id="CLU_063339_3_0_9"/>
<reference evidence="14 15" key="2">
    <citation type="journal article" date="2010" name="Stand. Genomic Sci.">
        <title>Complete genome sequence of Syntrophothermus lipocalidus type strain (TGB-C1).</title>
        <authorList>
            <person name="Djao O.D."/>
            <person name="Zhang X."/>
            <person name="Lucas S."/>
            <person name="Lapidus A."/>
            <person name="Del Rio T.G."/>
            <person name="Nolan M."/>
            <person name="Tice H."/>
            <person name="Cheng J.F."/>
            <person name="Han C."/>
            <person name="Tapia R."/>
            <person name="Goodwin L."/>
            <person name="Pitluck S."/>
            <person name="Liolios K."/>
            <person name="Ivanova N."/>
            <person name="Mavromatis K."/>
            <person name="Mikhailova N."/>
            <person name="Ovchinnikova G."/>
            <person name="Pati A."/>
            <person name="Brambilla E."/>
            <person name="Chen A."/>
            <person name="Palaniappan K."/>
            <person name="Land M."/>
            <person name="Hauser L."/>
            <person name="Chang Y.J."/>
            <person name="Jeffries C.D."/>
            <person name="Rohde M."/>
            <person name="Sikorski J."/>
            <person name="Spring S."/>
            <person name="Goker M."/>
            <person name="Detter J.C."/>
            <person name="Woyke T."/>
            <person name="Bristow J."/>
            <person name="Eisen J.A."/>
            <person name="Markowitz V."/>
            <person name="Hugenholtz P."/>
            <person name="Kyrpides N.C."/>
            <person name="Klenk H.P."/>
        </authorList>
    </citation>
    <scope>NUCLEOTIDE SEQUENCE [LARGE SCALE GENOMIC DNA]</scope>
    <source>
        <strain evidence="15">DSM 12680 / TGB-C1</strain>
    </source>
</reference>